<evidence type="ECO:0000259" key="3">
    <source>
        <dbReference type="PROSITE" id="PS50157"/>
    </source>
</evidence>
<dbReference type="PROSITE" id="PS00028">
    <property type="entry name" value="ZINC_FINGER_C2H2_1"/>
    <property type="match status" value="2"/>
</dbReference>
<dbReference type="InterPro" id="IPR036236">
    <property type="entry name" value="Znf_C2H2_sf"/>
</dbReference>
<feature type="region of interest" description="Disordered" evidence="2">
    <location>
        <begin position="187"/>
        <end position="211"/>
    </location>
</feature>
<dbReference type="PROSITE" id="PS50157">
    <property type="entry name" value="ZINC_FINGER_C2H2_2"/>
    <property type="match status" value="2"/>
</dbReference>
<dbReference type="AlphaFoldDB" id="A0A0M9FR00"/>
<evidence type="ECO:0000256" key="2">
    <source>
        <dbReference type="SAM" id="MobiDB-lite"/>
    </source>
</evidence>
<dbReference type="RefSeq" id="XP_015652676.1">
    <property type="nucleotide sequence ID" value="XM_015808625.1"/>
</dbReference>
<dbReference type="SUPFAM" id="SSF57667">
    <property type="entry name" value="beta-beta-alpha zinc fingers"/>
    <property type="match status" value="1"/>
</dbReference>
<dbReference type="SMART" id="SM00355">
    <property type="entry name" value="ZnF_C2H2"/>
    <property type="match status" value="2"/>
</dbReference>
<evidence type="ECO:0000313" key="4">
    <source>
        <dbReference type="EMBL" id="KPA74237.1"/>
    </source>
</evidence>
<sequence length="454" mass="46458">MRRFTCAAAQRRWLLLGLPRVAREWFGAPQPSLVGFTPAMTATARLLHTTSLSLAPKEAPYQCGECGKTFRLLNALNHHILTRHGNKAKALMKKDGALVEMTAEQLKGSSHSGAAASPIPGLSAAPSSPLGAAAAVGGGGGAAAAAPAGSGFPGVFGAPFGSPPTSSSSPAVSAAFIGAVPGVSPTPAAGAPGSNADAATDAATDTATADEDAEKRSFVCTICQKTFRLEAALQHHYQAKHNMDMPSMIGGSGSGNGTAASSSSSATAGGLAGFGSGAATTAANSFGAAAMGSAAGGEASSSSSASLGGMSAAQYIRQQEGTLPDAPQYHLDVAPNAPEEGDIAAHWRCVNLCVLMGSVREVEDGYVFQDHVLQFTVATEFANPSPGDPDMDFHTVRVYGDEFWQPLKADIQAGGRFLVTGRLRMVPQYDTVMKKYYHYPVIQVFPGTGNVVRA</sequence>
<feature type="domain" description="C2H2-type" evidence="3">
    <location>
        <begin position="218"/>
        <end position="246"/>
    </location>
</feature>
<protein>
    <submittedName>
        <fullName evidence="4">Putative mitochondrial RNA-editing complex protein</fullName>
    </submittedName>
</protein>
<comment type="caution">
    <text evidence="4">The sequence shown here is derived from an EMBL/GenBank/DDBJ whole genome shotgun (WGS) entry which is preliminary data.</text>
</comment>
<dbReference type="OrthoDB" id="6077919at2759"/>
<dbReference type="GeneID" id="26909534"/>
<organism evidence="4 5">
    <name type="scientific">Leptomonas pyrrhocoris</name>
    <name type="common">Firebug parasite</name>
    <dbReference type="NCBI Taxonomy" id="157538"/>
    <lineage>
        <taxon>Eukaryota</taxon>
        <taxon>Discoba</taxon>
        <taxon>Euglenozoa</taxon>
        <taxon>Kinetoplastea</taxon>
        <taxon>Metakinetoplastina</taxon>
        <taxon>Trypanosomatida</taxon>
        <taxon>Trypanosomatidae</taxon>
        <taxon>Leishmaniinae</taxon>
        <taxon>Leptomonas</taxon>
    </lineage>
</organism>
<dbReference type="Proteomes" id="UP000037923">
    <property type="component" value="Unassembled WGS sequence"/>
</dbReference>
<evidence type="ECO:0000256" key="1">
    <source>
        <dbReference type="PROSITE-ProRule" id="PRU00042"/>
    </source>
</evidence>
<dbReference type="Gene3D" id="2.40.50.140">
    <property type="entry name" value="Nucleic acid-binding proteins"/>
    <property type="match status" value="1"/>
</dbReference>
<name>A0A0M9FR00_LEPPY</name>
<proteinExistence type="predicted"/>
<keyword evidence="1" id="KW-0863">Zinc-finger</keyword>
<dbReference type="InterPro" id="IPR012340">
    <property type="entry name" value="NA-bd_OB-fold"/>
</dbReference>
<gene>
    <name evidence="4" type="ORF">ABB37_09251</name>
</gene>
<keyword evidence="1" id="KW-0862">Zinc</keyword>
<dbReference type="PANTHER" id="PTHR40735:SF3">
    <property type="entry name" value="RNA-EDITING COMPLEX PROTEIN MP42"/>
    <property type="match status" value="1"/>
</dbReference>
<dbReference type="PANTHER" id="PTHR40735">
    <property type="entry name" value="RNA-EDITING COMPLEX PROTEIN MP42-RELATED"/>
    <property type="match status" value="1"/>
</dbReference>
<dbReference type="CDD" id="cd23960">
    <property type="entry name" value="KREPA3"/>
    <property type="match status" value="1"/>
</dbReference>
<dbReference type="InterPro" id="IPR013087">
    <property type="entry name" value="Znf_C2H2_type"/>
</dbReference>
<reference evidence="4 5" key="1">
    <citation type="submission" date="2015-07" db="EMBL/GenBank/DDBJ databases">
        <title>High-quality genome of monoxenous trypanosomatid Leptomonas pyrrhocoris.</title>
        <authorList>
            <person name="Flegontov P."/>
            <person name="Butenko A."/>
            <person name="Firsov S."/>
            <person name="Vlcek C."/>
            <person name="Logacheva M.D."/>
            <person name="Field M."/>
            <person name="Filatov D."/>
            <person name="Flegontova O."/>
            <person name="Gerasimov E."/>
            <person name="Jackson A.P."/>
            <person name="Kelly S."/>
            <person name="Opperdoes F."/>
            <person name="O'Reilly A."/>
            <person name="Votypka J."/>
            <person name="Yurchenko V."/>
            <person name="Lukes J."/>
        </authorList>
    </citation>
    <scope>NUCLEOTIDE SEQUENCE [LARGE SCALE GENOMIC DNA]</scope>
    <source>
        <strain evidence="4">H10</strain>
    </source>
</reference>
<evidence type="ECO:0000313" key="5">
    <source>
        <dbReference type="Proteomes" id="UP000037923"/>
    </source>
</evidence>
<dbReference type="Gene3D" id="3.30.160.60">
    <property type="entry name" value="Classic Zinc Finger"/>
    <property type="match status" value="1"/>
</dbReference>
<keyword evidence="1" id="KW-0479">Metal-binding</keyword>
<feature type="compositionally biased region" description="Low complexity" evidence="2">
    <location>
        <begin position="187"/>
        <end position="207"/>
    </location>
</feature>
<dbReference type="OMA" id="YPVIQVF"/>
<accession>A0A0M9FR00</accession>
<dbReference type="VEuPathDB" id="TriTrypDB:LpyrH10_30_0120"/>
<dbReference type="Pfam" id="PF00096">
    <property type="entry name" value="zf-C2H2"/>
    <property type="match status" value="2"/>
</dbReference>
<dbReference type="EMBL" id="LGTL01000030">
    <property type="protein sequence ID" value="KPA74237.1"/>
    <property type="molecule type" value="Genomic_DNA"/>
</dbReference>
<dbReference type="GO" id="GO:0008270">
    <property type="term" value="F:zinc ion binding"/>
    <property type="evidence" value="ECO:0007669"/>
    <property type="project" value="UniProtKB-KW"/>
</dbReference>
<keyword evidence="5" id="KW-1185">Reference proteome</keyword>
<feature type="domain" description="C2H2-type" evidence="3">
    <location>
        <begin position="61"/>
        <end position="88"/>
    </location>
</feature>